<dbReference type="Gene3D" id="2.60.130.10">
    <property type="entry name" value="Aromatic compound dioxygenase"/>
    <property type="match status" value="1"/>
</dbReference>
<dbReference type="PANTHER" id="PTHR34315:SF1">
    <property type="entry name" value="INTRADIOL RING-CLEAVAGE DIOXYGENASES DOMAIN-CONTAINING PROTEIN-RELATED"/>
    <property type="match status" value="1"/>
</dbReference>
<dbReference type="CDD" id="cd03457">
    <property type="entry name" value="intradiol_dioxygenase_like"/>
    <property type="match status" value="1"/>
</dbReference>
<feature type="domain" description="Intradiol ring-cleavage dioxygenases" evidence="2">
    <location>
        <begin position="113"/>
        <end position="248"/>
    </location>
</feature>
<dbReference type="PANTHER" id="PTHR34315">
    <property type="match status" value="1"/>
</dbReference>
<gene>
    <name evidence="3" type="ORF">J2X05_004058</name>
</gene>
<sequence length="280" mass="29285">MLKPSNKNSSSTNAASATDRTTIDSNRRRTLGTLGIFSLMGATGLIGCGGGSSSGSSANSSTTTSTASSSSAATSSTTSSLATSSGSCTVIPTETIGPYPLSTLLNSSLILRENIAEDKTGVPLQVKLKLVNVNNSCTPVSAYVYIWHCDKDGNYSGYNGEAGKTYCRGVQYTDTNGVAHFTTIYPGWYAGRITHIHFQIFLTAYGSNAQSSAISQMAFPADITTAVYNSTLYSAKGQNTSVKTFSADNVFSDGVEYQMTSVTGNVTDGYIAELQVGIKV</sequence>
<reference evidence="3 4" key="1">
    <citation type="submission" date="2023-07" db="EMBL/GenBank/DDBJ databases">
        <title>Sorghum-associated microbial communities from plants grown in Nebraska, USA.</title>
        <authorList>
            <person name="Schachtman D."/>
        </authorList>
    </citation>
    <scope>NUCLEOTIDE SEQUENCE [LARGE SCALE GENOMIC DNA]</scope>
    <source>
        <strain evidence="3 4">BE190</strain>
    </source>
</reference>
<dbReference type="InterPro" id="IPR000627">
    <property type="entry name" value="Intradiol_dOase_C"/>
</dbReference>
<feature type="region of interest" description="Disordered" evidence="1">
    <location>
        <begin position="56"/>
        <end position="86"/>
    </location>
</feature>
<dbReference type="InterPro" id="IPR015889">
    <property type="entry name" value="Intradiol_dOase_core"/>
</dbReference>
<dbReference type="Proteomes" id="UP001253595">
    <property type="component" value="Unassembled WGS sequence"/>
</dbReference>
<dbReference type="SUPFAM" id="SSF49482">
    <property type="entry name" value="Aromatic compound dioxygenase"/>
    <property type="match status" value="1"/>
</dbReference>
<comment type="caution">
    <text evidence="3">The sequence shown here is derived from an EMBL/GenBank/DDBJ whole genome shotgun (WGS) entry which is preliminary data.</text>
</comment>
<proteinExistence type="predicted"/>
<evidence type="ECO:0000313" key="3">
    <source>
        <dbReference type="EMBL" id="MDR7092020.1"/>
    </source>
</evidence>
<protein>
    <submittedName>
        <fullName evidence="3">Protocatechuate 3,4-dioxygenase beta subunit</fullName>
    </submittedName>
</protein>
<evidence type="ECO:0000313" key="4">
    <source>
        <dbReference type="Proteomes" id="UP001253595"/>
    </source>
</evidence>
<dbReference type="EMBL" id="JAVDVX010000009">
    <property type="protein sequence ID" value="MDR7092020.1"/>
    <property type="molecule type" value="Genomic_DNA"/>
</dbReference>
<accession>A0ABU1V3S2</accession>
<organism evidence="3 4">
    <name type="scientific">Cellvibrio fibrivorans</name>
    <dbReference type="NCBI Taxonomy" id="126350"/>
    <lineage>
        <taxon>Bacteria</taxon>
        <taxon>Pseudomonadati</taxon>
        <taxon>Pseudomonadota</taxon>
        <taxon>Gammaproteobacteria</taxon>
        <taxon>Cellvibrionales</taxon>
        <taxon>Cellvibrionaceae</taxon>
        <taxon>Cellvibrio</taxon>
    </lineage>
</organism>
<evidence type="ECO:0000256" key="1">
    <source>
        <dbReference type="SAM" id="MobiDB-lite"/>
    </source>
</evidence>
<name>A0ABU1V3S2_9GAMM</name>
<evidence type="ECO:0000259" key="2">
    <source>
        <dbReference type="Pfam" id="PF00775"/>
    </source>
</evidence>
<feature type="region of interest" description="Disordered" evidence="1">
    <location>
        <begin position="1"/>
        <end position="25"/>
    </location>
</feature>
<keyword evidence="4" id="KW-1185">Reference proteome</keyword>
<feature type="compositionally biased region" description="Low complexity" evidence="1">
    <location>
        <begin position="1"/>
        <end position="18"/>
    </location>
</feature>
<dbReference type="RefSeq" id="WP_310075933.1">
    <property type="nucleotide sequence ID" value="NZ_JAVDVX010000009.1"/>
</dbReference>
<dbReference type="Pfam" id="PF00775">
    <property type="entry name" value="Dioxygenase_C"/>
    <property type="match status" value="1"/>
</dbReference>